<keyword evidence="7" id="KW-1185">Reference proteome</keyword>
<feature type="transmembrane region" description="Helical" evidence="5">
    <location>
        <begin position="21"/>
        <end position="44"/>
    </location>
</feature>
<evidence type="ECO:0000313" key="7">
    <source>
        <dbReference type="Proteomes" id="UP000219689"/>
    </source>
</evidence>
<dbReference type="AlphaFoldDB" id="A0A2A5QS05"/>
<name>A0A2A5QS05_9EURY</name>
<dbReference type="Pfam" id="PF01040">
    <property type="entry name" value="UbiA"/>
    <property type="match status" value="1"/>
</dbReference>
<evidence type="ECO:0000256" key="2">
    <source>
        <dbReference type="ARBA" id="ARBA00022692"/>
    </source>
</evidence>
<gene>
    <name evidence="6" type="ORF">CP557_02975</name>
</gene>
<organism evidence="6 7">
    <name type="scientific">Natrinema ejinorense</name>
    <dbReference type="NCBI Taxonomy" id="373386"/>
    <lineage>
        <taxon>Archaea</taxon>
        <taxon>Methanobacteriati</taxon>
        <taxon>Methanobacteriota</taxon>
        <taxon>Stenosarchaea group</taxon>
        <taxon>Halobacteria</taxon>
        <taxon>Halobacteriales</taxon>
        <taxon>Natrialbaceae</taxon>
        <taxon>Natrinema</taxon>
    </lineage>
</organism>
<evidence type="ECO:0008006" key="8">
    <source>
        <dbReference type="Google" id="ProtNLM"/>
    </source>
</evidence>
<evidence type="ECO:0000256" key="3">
    <source>
        <dbReference type="ARBA" id="ARBA00022989"/>
    </source>
</evidence>
<feature type="transmembrane region" description="Helical" evidence="5">
    <location>
        <begin position="116"/>
        <end position="134"/>
    </location>
</feature>
<feature type="transmembrane region" description="Helical" evidence="5">
    <location>
        <begin position="173"/>
        <end position="191"/>
    </location>
</feature>
<protein>
    <recommendedName>
        <fullName evidence="8">Prenyltransferase</fullName>
    </recommendedName>
</protein>
<keyword evidence="4 5" id="KW-0472">Membrane</keyword>
<evidence type="ECO:0000313" key="6">
    <source>
        <dbReference type="EMBL" id="PCR89585.1"/>
    </source>
</evidence>
<evidence type="ECO:0000256" key="1">
    <source>
        <dbReference type="ARBA" id="ARBA00004651"/>
    </source>
</evidence>
<proteinExistence type="predicted"/>
<evidence type="ECO:0000256" key="5">
    <source>
        <dbReference type="SAM" id="Phobius"/>
    </source>
</evidence>
<feature type="transmembrane region" description="Helical" evidence="5">
    <location>
        <begin position="224"/>
        <end position="241"/>
    </location>
</feature>
<feature type="transmembrane region" description="Helical" evidence="5">
    <location>
        <begin position="90"/>
        <end position="110"/>
    </location>
</feature>
<dbReference type="EMBL" id="NXNI01000001">
    <property type="protein sequence ID" value="PCR89585.1"/>
    <property type="molecule type" value="Genomic_DNA"/>
</dbReference>
<accession>A0A2A5QS05</accession>
<dbReference type="GO" id="GO:0016765">
    <property type="term" value="F:transferase activity, transferring alkyl or aryl (other than methyl) groups"/>
    <property type="evidence" value="ECO:0007669"/>
    <property type="project" value="InterPro"/>
</dbReference>
<sequence>MSYTNEILAQDVSTVKQLSLFLKNGTFIVSLAAIAQVYVISVFLSIQLNAAVGIAPLLAFGVYGINNLTDSEEDFVNQPWNSQYSRRWNRFIGVLSVVLHFVGVGIAFYYGSLVAGLLSLIPLTAQLVYSSAWLPFKEIKRLKQVLVLNSFIVAGAWVVKVVALPIALTTNHVPLDTAIAAGLFIFVRWFMSVEVANVPDIHGDISANVDSVPIKYGIDGTRRIMYGLEILSALVLSYLLVTVETPIAVLVVLPILVYTATAEYLFCREGWAEYLSISWDVSFVLMGIVVAGADFLTGLPGGFF</sequence>
<feature type="transmembrane region" description="Helical" evidence="5">
    <location>
        <begin position="50"/>
        <end position="69"/>
    </location>
</feature>
<dbReference type="GO" id="GO:0005886">
    <property type="term" value="C:plasma membrane"/>
    <property type="evidence" value="ECO:0007669"/>
    <property type="project" value="UniProtKB-SubCell"/>
</dbReference>
<keyword evidence="3 5" id="KW-1133">Transmembrane helix</keyword>
<dbReference type="OrthoDB" id="270015at2157"/>
<comment type="subcellular location">
    <subcellularLocation>
        <location evidence="1">Cell membrane</location>
        <topology evidence="1">Multi-pass membrane protein</topology>
    </subcellularLocation>
</comment>
<dbReference type="Proteomes" id="UP000219689">
    <property type="component" value="Unassembled WGS sequence"/>
</dbReference>
<dbReference type="InterPro" id="IPR000537">
    <property type="entry name" value="UbiA_prenyltransferase"/>
</dbReference>
<reference evidence="6 7" key="1">
    <citation type="submission" date="2017-09" db="EMBL/GenBank/DDBJ databases">
        <title>Genome sequences of Natrinema ejinorence JCM 13890T.</title>
        <authorList>
            <person name="Roh S.W."/>
            <person name="Kim Y.B."/>
            <person name="Kim J.Y."/>
        </authorList>
    </citation>
    <scope>NUCLEOTIDE SEQUENCE [LARGE SCALE GENOMIC DNA]</scope>
    <source>
        <strain evidence="6 7">JCM 13890</strain>
    </source>
</reference>
<feature type="transmembrane region" description="Helical" evidence="5">
    <location>
        <begin position="146"/>
        <end position="167"/>
    </location>
</feature>
<keyword evidence="2 5" id="KW-0812">Transmembrane</keyword>
<evidence type="ECO:0000256" key="4">
    <source>
        <dbReference type="ARBA" id="ARBA00023136"/>
    </source>
</evidence>
<dbReference type="RefSeq" id="WP_097378533.1">
    <property type="nucleotide sequence ID" value="NZ_NXNI01000001.1"/>
</dbReference>
<comment type="caution">
    <text evidence="6">The sequence shown here is derived from an EMBL/GenBank/DDBJ whole genome shotgun (WGS) entry which is preliminary data.</text>
</comment>
<feature type="transmembrane region" description="Helical" evidence="5">
    <location>
        <begin position="279"/>
        <end position="299"/>
    </location>
</feature>
<feature type="transmembrane region" description="Helical" evidence="5">
    <location>
        <begin position="247"/>
        <end position="267"/>
    </location>
</feature>